<comment type="caution">
    <text evidence="3">The sequence shown here is derived from an EMBL/GenBank/DDBJ whole genome shotgun (WGS) entry which is preliminary data.</text>
</comment>
<keyword evidence="1" id="KW-1133">Transmembrane helix</keyword>
<dbReference type="InterPro" id="IPR032809">
    <property type="entry name" value="Put_HupE_UreJ"/>
</dbReference>
<feature type="transmembrane region" description="Helical" evidence="1">
    <location>
        <begin position="236"/>
        <end position="256"/>
    </location>
</feature>
<evidence type="ECO:0000313" key="4">
    <source>
        <dbReference type="Proteomes" id="UP001597389"/>
    </source>
</evidence>
<feature type="transmembrane region" description="Helical" evidence="1">
    <location>
        <begin position="291"/>
        <end position="310"/>
    </location>
</feature>
<dbReference type="RefSeq" id="WP_377178454.1">
    <property type="nucleotide sequence ID" value="NZ_JBHUJB010000054.1"/>
</dbReference>
<feature type="transmembrane region" description="Helical" evidence="1">
    <location>
        <begin position="212"/>
        <end position="229"/>
    </location>
</feature>
<feature type="signal peptide" evidence="2">
    <location>
        <begin position="1"/>
        <end position="23"/>
    </location>
</feature>
<keyword evidence="1" id="KW-0472">Membrane</keyword>
<keyword evidence="4" id="KW-1185">Reference proteome</keyword>
<sequence>MRFVLVRFYSFLFGLLLATSANGHIVQQLFVDFSADDAEWLAEIRFDAGIALPEMRADKEALQPKRQWLIDQTPDQHALLRKEAEKYVRECLTFQWVTPKATTPLDFTVSFPEWETSPPSFANPYTDLGFAYFSIQCLGNIPDTSGTLQVTLSEGDHPDYAFGYERMGLDRIVTAYPGKSQTLLSLNATPPTAQASFISLLDYGFRHVIPEGWDHVLFIAALCFLSFAWRPLLSQSLIFTLGHTITLGLAVTNFIPAFPPTLMAWTEIFIAATIVYVAVENLFSHTLKKHRLLTIFLFGLIHGLGFASVLGDKIRASADLALPLIAANLGVELGQITVIAIILITLTWAKNKPYFHKITKTASLAIASVGTYWMLERLIGLF</sequence>
<reference evidence="4" key="1">
    <citation type="journal article" date="2019" name="Int. J. Syst. Evol. Microbiol.">
        <title>The Global Catalogue of Microorganisms (GCM) 10K type strain sequencing project: providing services to taxonomists for standard genome sequencing and annotation.</title>
        <authorList>
            <consortium name="The Broad Institute Genomics Platform"/>
            <consortium name="The Broad Institute Genome Sequencing Center for Infectious Disease"/>
            <person name="Wu L."/>
            <person name="Ma J."/>
        </authorList>
    </citation>
    <scope>NUCLEOTIDE SEQUENCE [LARGE SCALE GENOMIC DNA]</scope>
    <source>
        <strain evidence="4">CCUG 57942</strain>
    </source>
</reference>
<name>A0ABW4ZDC2_9BACT</name>
<dbReference type="EMBL" id="JBHUJB010000054">
    <property type="protein sequence ID" value="MFD2159827.1"/>
    <property type="molecule type" value="Genomic_DNA"/>
</dbReference>
<protein>
    <submittedName>
        <fullName evidence="3">HupE/UreJ family protein</fullName>
    </submittedName>
</protein>
<proteinExistence type="predicted"/>
<evidence type="ECO:0000256" key="1">
    <source>
        <dbReference type="SAM" id="Phobius"/>
    </source>
</evidence>
<feature type="chain" id="PRO_5046087269" evidence="2">
    <location>
        <begin position="24"/>
        <end position="382"/>
    </location>
</feature>
<accession>A0ABW4ZDC2</accession>
<keyword evidence="1" id="KW-0812">Transmembrane</keyword>
<evidence type="ECO:0000256" key="2">
    <source>
        <dbReference type="SAM" id="SignalP"/>
    </source>
</evidence>
<dbReference type="Pfam" id="PF13795">
    <property type="entry name" value="HupE_UreJ_2"/>
    <property type="match status" value="1"/>
</dbReference>
<feature type="transmembrane region" description="Helical" evidence="1">
    <location>
        <begin position="322"/>
        <end position="346"/>
    </location>
</feature>
<organism evidence="3 4">
    <name type="scientific">Rubritalea tangerina</name>
    <dbReference type="NCBI Taxonomy" id="430798"/>
    <lineage>
        <taxon>Bacteria</taxon>
        <taxon>Pseudomonadati</taxon>
        <taxon>Verrucomicrobiota</taxon>
        <taxon>Verrucomicrobiia</taxon>
        <taxon>Verrucomicrobiales</taxon>
        <taxon>Rubritaleaceae</taxon>
        <taxon>Rubritalea</taxon>
    </lineage>
</organism>
<evidence type="ECO:0000313" key="3">
    <source>
        <dbReference type="EMBL" id="MFD2159827.1"/>
    </source>
</evidence>
<dbReference type="Proteomes" id="UP001597389">
    <property type="component" value="Unassembled WGS sequence"/>
</dbReference>
<keyword evidence="2" id="KW-0732">Signal</keyword>
<feature type="transmembrane region" description="Helical" evidence="1">
    <location>
        <begin position="262"/>
        <end position="279"/>
    </location>
</feature>
<gene>
    <name evidence="3" type="ORF">ACFSW8_13045</name>
</gene>